<dbReference type="Pfam" id="PF00571">
    <property type="entry name" value="CBS"/>
    <property type="match status" value="1"/>
</dbReference>
<evidence type="ECO:0000313" key="2">
    <source>
        <dbReference type="EMBL" id="UJG41474.1"/>
    </source>
</evidence>
<dbReference type="InterPro" id="IPR046342">
    <property type="entry name" value="CBS_dom_sf"/>
</dbReference>
<dbReference type="SUPFAM" id="SSF54631">
    <property type="entry name" value="CBS-domain pair"/>
    <property type="match status" value="1"/>
</dbReference>
<dbReference type="AlphaFoldDB" id="A0A9Y1FM35"/>
<dbReference type="InterPro" id="IPR000644">
    <property type="entry name" value="CBS_dom"/>
</dbReference>
<protein>
    <submittedName>
        <fullName evidence="2">CBS domain-containing protein</fullName>
    </submittedName>
</protein>
<dbReference type="Proteomes" id="UP001201020">
    <property type="component" value="Chromosome"/>
</dbReference>
<reference evidence="2" key="1">
    <citation type="journal article" date="2022" name="Nat. Microbiol.">
        <title>Unique mobile elements and scalable gene flow at the prokaryote-eukaryote boundary revealed by circularized Asgard archaea genomes.</title>
        <authorList>
            <person name="Wu F."/>
            <person name="Speth D.R."/>
            <person name="Philosof A."/>
            <person name="Cremiere A."/>
            <person name="Narayanan A."/>
            <person name="Barco R.A."/>
            <person name="Connon S.A."/>
            <person name="Amend J.P."/>
            <person name="Antoshechkin I.A."/>
            <person name="Orphan V.J."/>
        </authorList>
    </citation>
    <scope>NUCLEOTIDE SEQUENCE</scope>
    <source>
        <strain evidence="2">PM71</strain>
    </source>
</reference>
<feature type="domain" description="CBS" evidence="1">
    <location>
        <begin position="95"/>
        <end position="149"/>
    </location>
</feature>
<gene>
    <name evidence="2" type="ORF">K9W45_03185</name>
</gene>
<dbReference type="EMBL" id="CP084166">
    <property type="protein sequence ID" value="UJG41474.1"/>
    <property type="molecule type" value="Genomic_DNA"/>
</dbReference>
<evidence type="ECO:0000259" key="1">
    <source>
        <dbReference type="Pfam" id="PF00571"/>
    </source>
</evidence>
<proteinExistence type="predicted"/>
<organism evidence="2">
    <name type="scientific">Candidatus Heimdallarchaeum aukensis</name>
    <dbReference type="NCBI Taxonomy" id="2876573"/>
    <lineage>
        <taxon>Archaea</taxon>
        <taxon>Promethearchaeati</taxon>
        <taxon>Candidatus Heimdallarchaeota</taxon>
        <taxon>Candidatus Heimdallarchaeia (ex Rinke et al. 2021) (nom. nud.)</taxon>
        <taxon>Candidatus Heimdallarchaeales</taxon>
        <taxon>Candidatus Heimdallarchaeaceae</taxon>
        <taxon>Candidatus Heimdallarchaeum</taxon>
    </lineage>
</organism>
<accession>A0A9Y1FM35</accession>
<dbReference type="Gene3D" id="3.10.580.10">
    <property type="entry name" value="CBS-domain"/>
    <property type="match status" value="1"/>
</dbReference>
<sequence length="169" mass="19532">MTGSLEDFLTNMRNVSVLEIPMKKVPELPSTISCDKLFSCFFDYDSPVMIINDEKENFLGLLTPKNFLKLFNPVHSDLRDPFLQKIYLEKATADEIVDKKLPVVYDDLKLEDVAELMLKYSTNVLPRAKDRKSEVKGVILFIDILNFVKDKWLEYKEKSNNDLSCKGDI</sequence>
<name>A0A9Y1FM35_9ARCH</name>